<dbReference type="InterPro" id="IPR006342">
    <property type="entry name" value="FkbM_mtfrase"/>
</dbReference>
<evidence type="ECO:0000259" key="1">
    <source>
        <dbReference type="Pfam" id="PF05050"/>
    </source>
</evidence>
<reference evidence="2" key="1">
    <citation type="submission" date="2019-11" db="EMBL/GenBank/DDBJ databases">
        <title>Description of new Acetobacter species.</title>
        <authorList>
            <person name="Cleenwerck I."/>
            <person name="Sombolestani A.S."/>
        </authorList>
    </citation>
    <scope>NUCLEOTIDE SEQUENCE</scope>
    <source>
        <strain evidence="2">LMG 1626</strain>
    </source>
</reference>
<dbReference type="GO" id="GO:0008168">
    <property type="term" value="F:methyltransferase activity"/>
    <property type="evidence" value="ECO:0007669"/>
    <property type="project" value="UniProtKB-KW"/>
</dbReference>
<dbReference type="GO" id="GO:0032259">
    <property type="term" value="P:methylation"/>
    <property type="evidence" value="ECO:0007669"/>
    <property type="project" value="UniProtKB-KW"/>
</dbReference>
<evidence type="ECO:0000313" key="2">
    <source>
        <dbReference type="EMBL" id="NHO54797.1"/>
    </source>
</evidence>
<protein>
    <submittedName>
        <fullName evidence="2">FkbM family methyltransferase</fullName>
    </submittedName>
</protein>
<organism evidence="2 3">
    <name type="scientific">Acetobacter estunensis</name>
    <dbReference type="NCBI Taxonomy" id="104097"/>
    <lineage>
        <taxon>Bacteria</taxon>
        <taxon>Pseudomonadati</taxon>
        <taxon>Pseudomonadota</taxon>
        <taxon>Alphaproteobacteria</taxon>
        <taxon>Acetobacterales</taxon>
        <taxon>Acetobacteraceae</taxon>
        <taxon>Acetobacter</taxon>
    </lineage>
</organism>
<dbReference type="SUPFAM" id="SSF53335">
    <property type="entry name" value="S-adenosyl-L-methionine-dependent methyltransferases"/>
    <property type="match status" value="1"/>
</dbReference>
<comment type="caution">
    <text evidence="2">The sequence shown here is derived from an EMBL/GenBank/DDBJ whole genome shotgun (WGS) entry which is preliminary data.</text>
</comment>
<dbReference type="Pfam" id="PF05050">
    <property type="entry name" value="Methyltransf_21"/>
    <property type="match status" value="1"/>
</dbReference>
<accession>A0A967BE72</accession>
<evidence type="ECO:0000313" key="3">
    <source>
        <dbReference type="Proteomes" id="UP000597459"/>
    </source>
</evidence>
<dbReference type="Proteomes" id="UP000597459">
    <property type="component" value="Unassembled WGS sequence"/>
</dbReference>
<feature type="domain" description="Methyltransferase FkbM" evidence="1">
    <location>
        <begin position="2"/>
        <end position="161"/>
    </location>
</feature>
<dbReference type="InterPro" id="IPR052514">
    <property type="entry name" value="SAM-dependent_MTase"/>
</dbReference>
<name>A0A967BE72_9PROT</name>
<keyword evidence="3" id="KW-1185">Reference proteome</keyword>
<dbReference type="EMBL" id="WOTH01000033">
    <property type="protein sequence ID" value="NHO54797.1"/>
    <property type="molecule type" value="Genomic_DNA"/>
</dbReference>
<sequence>MDVGANTGIYSILACAADPRVRVKAFEPFPEILKVLEHNIALNDFGDRIAVYPVALSDRSEQVALYVPEKTEGILETSCSLEASFKGNCPSHVDVRAQTLDSLKLKDPISLVKVDIEGHEHAFLAGGYQTIQKDRPILLVEVLPPAQFQGLQDFLSSSGYRDFRLRPQAVIEAQQVTYDAEAWNHAFVPPEKMSFFLKCCEICGLQVQRIDT</sequence>
<dbReference type="NCBIfam" id="TIGR01444">
    <property type="entry name" value="fkbM_fam"/>
    <property type="match status" value="1"/>
</dbReference>
<dbReference type="PANTHER" id="PTHR34203:SF15">
    <property type="entry name" value="SLL1173 PROTEIN"/>
    <property type="match status" value="1"/>
</dbReference>
<gene>
    <name evidence="2" type="ORF">GOB87_12720</name>
</gene>
<dbReference type="InterPro" id="IPR029063">
    <property type="entry name" value="SAM-dependent_MTases_sf"/>
</dbReference>
<proteinExistence type="predicted"/>
<dbReference type="PANTHER" id="PTHR34203">
    <property type="entry name" value="METHYLTRANSFERASE, FKBM FAMILY PROTEIN"/>
    <property type="match status" value="1"/>
</dbReference>
<keyword evidence="2" id="KW-0489">Methyltransferase</keyword>
<dbReference type="RefSeq" id="WP_166317522.1">
    <property type="nucleotide sequence ID" value="NZ_WOTH01000033.1"/>
</dbReference>
<keyword evidence="2" id="KW-0808">Transferase</keyword>
<dbReference type="Gene3D" id="3.40.50.150">
    <property type="entry name" value="Vaccinia Virus protein VP39"/>
    <property type="match status" value="1"/>
</dbReference>
<dbReference type="AlphaFoldDB" id="A0A967BE72"/>